<evidence type="ECO:0000313" key="1">
    <source>
        <dbReference type="EMBL" id="KMW67474.1"/>
    </source>
</evidence>
<dbReference type="OrthoDB" id="10552193at2759"/>
<gene>
    <name evidence="1" type="ORF">BDDG_12140</name>
</gene>
<dbReference type="EMBL" id="GG749425">
    <property type="protein sequence ID" value="KMW67474.1"/>
    <property type="molecule type" value="Genomic_DNA"/>
</dbReference>
<dbReference type="AlphaFoldDB" id="A0A0J9HEH1"/>
<organism evidence="1">
    <name type="scientific">Ajellomyces dermatitidis (strain ATCC 18188 / CBS 674.68)</name>
    <name type="common">Blastomyces dermatitidis</name>
    <dbReference type="NCBI Taxonomy" id="653446"/>
    <lineage>
        <taxon>Eukaryota</taxon>
        <taxon>Fungi</taxon>
        <taxon>Dikarya</taxon>
        <taxon>Ascomycota</taxon>
        <taxon>Pezizomycotina</taxon>
        <taxon>Eurotiomycetes</taxon>
        <taxon>Eurotiomycetidae</taxon>
        <taxon>Onygenales</taxon>
        <taxon>Ajellomycetaceae</taxon>
        <taxon>Blastomyces</taxon>
    </lineage>
</organism>
<proteinExistence type="predicted"/>
<accession>A0A0J9HEH1</accession>
<dbReference type="Proteomes" id="UP000007802">
    <property type="component" value="Unassembled WGS sequence"/>
</dbReference>
<protein>
    <submittedName>
        <fullName evidence="1">Uncharacterized protein</fullName>
    </submittedName>
</protein>
<name>A0A0J9HEH1_AJEDA</name>
<reference evidence="1" key="1">
    <citation type="submission" date="2010-03" db="EMBL/GenBank/DDBJ databases">
        <title>Annotation of Blastomyces dermatitidis strain ATCC 18188.</title>
        <authorList>
            <consortium name="The Broad Institute Genome Sequencing Platform"/>
            <consortium name="Broad Institute Genome Sequencing Center for Infectious Disease."/>
            <person name="Cuomo C."/>
            <person name="Klein B."/>
            <person name="Sullivan T."/>
            <person name="Heitman J."/>
            <person name="Young S."/>
            <person name="Zeng Q."/>
            <person name="Gargeya S."/>
            <person name="Alvarado L."/>
            <person name="Berlin A.M."/>
            <person name="Chapman S.B."/>
            <person name="Chen Z."/>
            <person name="Freedman E."/>
            <person name="Gellesch M."/>
            <person name="Goldberg J."/>
            <person name="Griggs A."/>
            <person name="Gujja S."/>
            <person name="Heilman E."/>
            <person name="Heiman D."/>
            <person name="Howarth C."/>
            <person name="Mehta T."/>
            <person name="Neiman D."/>
            <person name="Pearson M."/>
            <person name="Roberts A."/>
            <person name="Saif S."/>
            <person name="Shea T."/>
            <person name="Shenoy N."/>
            <person name="Sisk P."/>
            <person name="Stolte C."/>
            <person name="Sykes S."/>
            <person name="White J."/>
            <person name="Yandava C."/>
            <person name="Haas B."/>
            <person name="Nusbaum C."/>
            <person name="Birren B."/>
        </authorList>
    </citation>
    <scope>NUCLEOTIDE SEQUENCE</scope>
    <source>
        <strain evidence="1">ATCC 18188</strain>
    </source>
</reference>
<sequence length="64" mass="7461">MGRVNFPNIWIGNLGDNFKLHCHVWRINEKITEKSTLLPSLPSIHRGKAEAQAVYHYKEIFQGR</sequence>